<proteinExistence type="predicted"/>
<evidence type="ECO:0008006" key="3">
    <source>
        <dbReference type="Google" id="ProtNLM"/>
    </source>
</evidence>
<dbReference type="AlphaFoldDB" id="A0AAV0DGN8"/>
<keyword evidence="2" id="KW-1185">Reference proteome</keyword>
<accession>A0AAV0DGN8</accession>
<evidence type="ECO:0000313" key="1">
    <source>
        <dbReference type="EMBL" id="CAH9098187.1"/>
    </source>
</evidence>
<organism evidence="1 2">
    <name type="scientific">Cuscuta epithymum</name>
    <dbReference type="NCBI Taxonomy" id="186058"/>
    <lineage>
        <taxon>Eukaryota</taxon>
        <taxon>Viridiplantae</taxon>
        <taxon>Streptophyta</taxon>
        <taxon>Embryophyta</taxon>
        <taxon>Tracheophyta</taxon>
        <taxon>Spermatophyta</taxon>
        <taxon>Magnoliopsida</taxon>
        <taxon>eudicotyledons</taxon>
        <taxon>Gunneridae</taxon>
        <taxon>Pentapetalae</taxon>
        <taxon>asterids</taxon>
        <taxon>lamiids</taxon>
        <taxon>Solanales</taxon>
        <taxon>Convolvulaceae</taxon>
        <taxon>Cuscuteae</taxon>
        <taxon>Cuscuta</taxon>
        <taxon>Cuscuta subgen. Cuscuta</taxon>
    </lineage>
</organism>
<sequence length="220" mass="25709">MYIYDDTDILIYEAIDIINKEIWDVSWAKPFVTKATDPPILDIQIIKPKLKVQKLTNRVLSWARPPANFTKINIVIRTTRDENIISGMIIQDSQEHMIHYQFNIHNQSDYTSIFCDIVISMKNLFHDNRYTNIILESDILQVLKTIQGTESPRWTTIANLQAFKEICHYVHFDYSYIRKSCDRAAYFVAANANLITNSPNIYTKFQGILKFDAISYPYVV</sequence>
<gene>
    <name evidence="1" type="ORF">CEPIT_LOCUS14299</name>
</gene>
<evidence type="ECO:0000313" key="2">
    <source>
        <dbReference type="Proteomes" id="UP001152523"/>
    </source>
</evidence>
<comment type="caution">
    <text evidence="1">The sequence shown here is derived from an EMBL/GenBank/DDBJ whole genome shotgun (WGS) entry which is preliminary data.</text>
</comment>
<name>A0AAV0DGN8_9ASTE</name>
<dbReference type="Proteomes" id="UP001152523">
    <property type="component" value="Unassembled WGS sequence"/>
</dbReference>
<protein>
    <recommendedName>
        <fullName evidence="3">RNase H type-1 domain-containing protein</fullName>
    </recommendedName>
</protein>
<dbReference type="EMBL" id="CAMAPF010000096">
    <property type="protein sequence ID" value="CAH9098187.1"/>
    <property type="molecule type" value="Genomic_DNA"/>
</dbReference>
<reference evidence="1" key="1">
    <citation type="submission" date="2022-07" db="EMBL/GenBank/DDBJ databases">
        <authorList>
            <person name="Macas J."/>
            <person name="Novak P."/>
            <person name="Neumann P."/>
        </authorList>
    </citation>
    <scope>NUCLEOTIDE SEQUENCE</scope>
</reference>